<proteinExistence type="predicted"/>
<dbReference type="EMBL" id="DS178357">
    <property type="protein sequence ID" value="EFP92075.2"/>
    <property type="molecule type" value="Genomic_DNA"/>
</dbReference>
<sequence length="94" mass="10364">MSEALMNQLMSVSAGESQILDGEAKDIETYGKAGQAEPSKKEIKTPNHSTYLTWKTCSKARTTGKLLPNDDDQADLKRSMLKYEQHGNAAPCFL</sequence>
<keyword evidence="2" id="KW-1185">Reference proteome</keyword>
<dbReference type="KEGG" id="pgr:PGTG_18165"/>
<name>E3L6A0_PUCGT</name>
<dbReference type="GeneID" id="10532032"/>
<dbReference type="AlphaFoldDB" id="E3L6A0"/>
<reference evidence="2" key="2">
    <citation type="journal article" date="2011" name="Proc. Natl. Acad. Sci. U.S.A.">
        <title>Obligate biotrophy features unraveled by the genomic analysis of rust fungi.</title>
        <authorList>
            <person name="Duplessis S."/>
            <person name="Cuomo C.A."/>
            <person name="Lin Y.-C."/>
            <person name="Aerts A."/>
            <person name="Tisserant E."/>
            <person name="Veneault-Fourrey C."/>
            <person name="Joly D.L."/>
            <person name="Hacquard S."/>
            <person name="Amselem J."/>
            <person name="Cantarel B.L."/>
            <person name="Chiu R."/>
            <person name="Coutinho P.M."/>
            <person name="Feau N."/>
            <person name="Field M."/>
            <person name="Frey P."/>
            <person name="Gelhaye E."/>
            <person name="Goldberg J."/>
            <person name="Grabherr M.G."/>
            <person name="Kodira C.D."/>
            <person name="Kohler A."/>
            <person name="Kuees U."/>
            <person name="Lindquist E.A."/>
            <person name="Lucas S.M."/>
            <person name="Mago R."/>
            <person name="Mauceli E."/>
            <person name="Morin E."/>
            <person name="Murat C."/>
            <person name="Pangilinan J.L."/>
            <person name="Park R."/>
            <person name="Pearson M."/>
            <person name="Quesneville H."/>
            <person name="Rouhier N."/>
            <person name="Sakthikumar S."/>
            <person name="Salamov A.A."/>
            <person name="Schmutz J."/>
            <person name="Selles B."/>
            <person name="Shapiro H."/>
            <person name="Tanguay P."/>
            <person name="Tuskan G.A."/>
            <person name="Henrissat B."/>
            <person name="Van de Peer Y."/>
            <person name="Rouze P."/>
            <person name="Ellis J.G."/>
            <person name="Dodds P.N."/>
            <person name="Schein J.E."/>
            <person name="Zhong S."/>
            <person name="Hamelin R.C."/>
            <person name="Grigoriev I.V."/>
            <person name="Szabo L.J."/>
            <person name="Martin F."/>
        </authorList>
    </citation>
    <scope>NUCLEOTIDE SEQUENCE [LARGE SCALE GENOMIC DNA]</scope>
    <source>
        <strain evidence="2">CRL 75-36-700-3 / race SCCL</strain>
    </source>
</reference>
<dbReference type="VEuPathDB" id="FungiDB:PGTG_18165"/>
<reference key="1">
    <citation type="submission" date="2007-01" db="EMBL/GenBank/DDBJ databases">
        <title>The Genome Sequence of Puccinia graminis f. sp. tritici Strain CRL 75-36-700-3.</title>
        <authorList>
            <consortium name="The Broad Institute Genome Sequencing Platform"/>
            <person name="Birren B."/>
            <person name="Lander E."/>
            <person name="Galagan J."/>
            <person name="Nusbaum C."/>
            <person name="Devon K."/>
            <person name="Cuomo C."/>
            <person name="Jaffe D."/>
            <person name="Butler J."/>
            <person name="Alvarez P."/>
            <person name="Gnerre S."/>
            <person name="Grabherr M."/>
            <person name="Mauceli E."/>
            <person name="Brockman W."/>
            <person name="Young S."/>
            <person name="LaButti K."/>
            <person name="Sykes S."/>
            <person name="DeCaprio D."/>
            <person name="Crawford M."/>
            <person name="Koehrsen M."/>
            <person name="Engels R."/>
            <person name="Montgomery P."/>
            <person name="Pearson M."/>
            <person name="Howarth C."/>
            <person name="Larson L."/>
            <person name="White J."/>
            <person name="Zeng Q."/>
            <person name="Kodira C."/>
            <person name="Yandava C."/>
            <person name="Alvarado L."/>
            <person name="O'Leary S."/>
            <person name="Szabo L."/>
            <person name="Dean R."/>
            <person name="Schein J."/>
        </authorList>
    </citation>
    <scope>NUCLEOTIDE SEQUENCE</scope>
    <source>
        <strain>CRL 75-36-700-3</strain>
    </source>
</reference>
<organism evidence="1 2">
    <name type="scientific">Puccinia graminis f. sp. tritici (strain CRL 75-36-700-3 / race SCCL)</name>
    <name type="common">Black stem rust fungus</name>
    <dbReference type="NCBI Taxonomy" id="418459"/>
    <lineage>
        <taxon>Eukaryota</taxon>
        <taxon>Fungi</taxon>
        <taxon>Dikarya</taxon>
        <taxon>Basidiomycota</taxon>
        <taxon>Pucciniomycotina</taxon>
        <taxon>Pucciniomycetes</taxon>
        <taxon>Pucciniales</taxon>
        <taxon>Pucciniaceae</taxon>
        <taxon>Puccinia</taxon>
    </lineage>
</organism>
<dbReference type="InParanoid" id="E3L6A0"/>
<protein>
    <submittedName>
        <fullName evidence="1">Uncharacterized protein</fullName>
    </submittedName>
</protein>
<evidence type="ECO:0000313" key="1">
    <source>
        <dbReference type="EMBL" id="EFP92075.2"/>
    </source>
</evidence>
<gene>
    <name evidence="1" type="ORF">PGTG_18165</name>
</gene>
<dbReference type="HOGENOM" id="CLU_2387261_0_0_1"/>
<evidence type="ECO:0000313" key="2">
    <source>
        <dbReference type="Proteomes" id="UP000008783"/>
    </source>
</evidence>
<dbReference type="RefSeq" id="XP_003336494.2">
    <property type="nucleotide sequence ID" value="XM_003336446.2"/>
</dbReference>
<accession>E3L6A0</accession>
<dbReference type="Proteomes" id="UP000008783">
    <property type="component" value="Unassembled WGS sequence"/>
</dbReference>